<evidence type="ECO:0000313" key="2">
    <source>
        <dbReference type="Proteomes" id="UP000821866"/>
    </source>
</evidence>
<reference evidence="1" key="1">
    <citation type="journal article" date="2020" name="Cell">
        <title>Large-Scale Comparative Analyses of Tick Genomes Elucidate Their Genetic Diversity and Vector Capacities.</title>
        <authorList>
            <consortium name="Tick Genome and Microbiome Consortium (TIGMIC)"/>
            <person name="Jia N."/>
            <person name="Wang J."/>
            <person name="Shi W."/>
            <person name="Du L."/>
            <person name="Sun Y."/>
            <person name="Zhan W."/>
            <person name="Jiang J.F."/>
            <person name="Wang Q."/>
            <person name="Zhang B."/>
            <person name="Ji P."/>
            <person name="Bell-Sakyi L."/>
            <person name="Cui X.M."/>
            <person name="Yuan T.T."/>
            <person name="Jiang B.G."/>
            <person name="Yang W.F."/>
            <person name="Lam T.T."/>
            <person name="Chang Q.C."/>
            <person name="Ding S.J."/>
            <person name="Wang X.J."/>
            <person name="Zhu J.G."/>
            <person name="Ruan X.D."/>
            <person name="Zhao L."/>
            <person name="Wei J.T."/>
            <person name="Ye R.Z."/>
            <person name="Que T.C."/>
            <person name="Du C.H."/>
            <person name="Zhou Y.H."/>
            <person name="Cheng J.X."/>
            <person name="Dai P.F."/>
            <person name="Guo W.B."/>
            <person name="Han X.H."/>
            <person name="Huang E.J."/>
            <person name="Li L.F."/>
            <person name="Wei W."/>
            <person name="Gao Y.C."/>
            <person name="Liu J.Z."/>
            <person name="Shao H.Z."/>
            <person name="Wang X."/>
            <person name="Wang C.C."/>
            <person name="Yang T.C."/>
            <person name="Huo Q.B."/>
            <person name="Li W."/>
            <person name="Chen H.Y."/>
            <person name="Chen S.E."/>
            <person name="Zhou L.G."/>
            <person name="Ni X.B."/>
            <person name="Tian J.H."/>
            <person name="Sheng Y."/>
            <person name="Liu T."/>
            <person name="Pan Y.S."/>
            <person name="Xia L.Y."/>
            <person name="Li J."/>
            <person name="Zhao F."/>
            <person name="Cao W.C."/>
        </authorList>
    </citation>
    <scope>NUCLEOTIDE SEQUENCE</scope>
    <source>
        <strain evidence="1">Rmic-2018</strain>
    </source>
</reference>
<gene>
    <name evidence="1" type="ORF">HPB51_029777</name>
</gene>
<accession>A0A9J6CT69</accession>
<comment type="caution">
    <text evidence="1">The sequence shown here is derived from an EMBL/GenBank/DDBJ whole genome shotgun (WGS) entry which is preliminary data.</text>
</comment>
<evidence type="ECO:0000313" key="1">
    <source>
        <dbReference type="EMBL" id="KAH7931609.1"/>
    </source>
</evidence>
<organism evidence="1 2">
    <name type="scientific">Rhipicephalus microplus</name>
    <name type="common">Cattle tick</name>
    <name type="synonym">Boophilus microplus</name>
    <dbReference type="NCBI Taxonomy" id="6941"/>
    <lineage>
        <taxon>Eukaryota</taxon>
        <taxon>Metazoa</taxon>
        <taxon>Ecdysozoa</taxon>
        <taxon>Arthropoda</taxon>
        <taxon>Chelicerata</taxon>
        <taxon>Arachnida</taxon>
        <taxon>Acari</taxon>
        <taxon>Parasitiformes</taxon>
        <taxon>Ixodida</taxon>
        <taxon>Ixodoidea</taxon>
        <taxon>Ixodidae</taxon>
        <taxon>Rhipicephalinae</taxon>
        <taxon>Rhipicephalus</taxon>
        <taxon>Boophilus</taxon>
    </lineage>
</organism>
<protein>
    <submittedName>
        <fullName evidence="1">Uncharacterized protein</fullName>
    </submittedName>
</protein>
<dbReference type="EMBL" id="JABSTU010006887">
    <property type="protein sequence ID" value="KAH7931609.1"/>
    <property type="molecule type" value="Genomic_DNA"/>
</dbReference>
<keyword evidence="2" id="KW-1185">Reference proteome</keyword>
<dbReference type="Proteomes" id="UP000821866">
    <property type="component" value="Unassembled WGS sequence"/>
</dbReference>
<reference evidence="1" key="2">
    <citation type="submission" date="2021-09" db="EMBL/GenBank/DDBJ databases">
        <authorList>
            <person name="Jia N."/>
            <person name="Wang J."/>
            <person name="Shi W."/>
            <person name="Du L."/>
            <person name="Sun Y."/>
            <person name="Zhan W."/>
            <person name="Jiang J."/>
            <person name="Wang Q."/>
            <person name="Zhang B."/>
            <person name="Ji P."/>
            <person name="Sakyi L.B."/>
            <person name="Cui X."/>
            <person name="Yuan T."/>
            <person name="Jiang B."/>
            <person name="Yang W."/>
            <person name="Lam T.T.-Y."/>
            <person name="Chang Q."/>
            <person name="Ding S."/>
            <person name="Wang X."/>
            <person name="Zhu J."/>
            <person name="Ruan X."/>
            <person name="Zhao L."/>
            <person name="Wei J."/>
            <person name="Que T."/>
            <person name="Du C."/>
            <person name="Cheng J."/>
            <person name="Dai P."/>
            <person name="Han X."/>
            <person name="Huang E."/>
            <person name="Gao Y."/>
            <person name="Liu J."/>
            <person name="Shao H."/>
            <person name="Ye R."/>
            <person name="Li L."/>
            <person name="Wei W."/>
            <person name="Wang X."/>
            <person name="Wang C."/>
            <person name="Huo Q."/>
            <person name="Li W."/>
            <person name="Guo W."/>
            <person name="Chen H."/>
            <person name="Chen S."/>
            <person name="Zhou L."/>
            <person name="Zhou L."/>
            <person name="Ni X."/>
            <person name="Tian J."/>
            <person name="Zhou Y."/>
            <person name="Sheng Y."/>
            <person name="Liu T."/>
            <person name="Pan Y."/>
            <person name="Xia L."/>
            <person name="Li J."/>
            <person name="Zhao F."/>
            <person name="Cao W."/>
        </authorList>
    </citation>
    <scope>NUCLEOTIDE SEQUENCE</scope>
    <source>
        <strain evidence="1">Rmic-2018</strain>
        <tissue evidence="1">Larvae</tissue>
    </source>
</reference>
<sequence>MLLHDCISTPLAALSTFDELFGSPACIELPSTTWGFHRLQVDELRNVVFSELRRVREPQCAADTSHIVQWKMLDINQDMQLNVVLMGKPVSHEVLGFSLEVSTIDDITILLKNLESLHLCGGDPMAKEYPHAQLQCRFVNVRGRWRHRKCAQVLSANRACQRCAGLSDTLRVHQKKALLRKQRKGARTNFRMYNFRNYEKVIVFRRAQYALKRAKDRLTKRVKGLQQALKTMQDKFVAISNESLQEKLDKLHVANAQLMVIQECIGAANDDKDICCLMAQGPLMAKERQEMISDESNGYGKWL</sequence>
<name>A0A9J6CT69_RHIMP</name>
<proteinExistence type="predicted"/>
<dbReference type="AlphaFoldDB" id="A0A9J6CT69"/>